<organism evidence="2 3">
    <name type="scientific">Vibrio stylophorae</name>
    <dbReference type="NCBI Taxonomy" id="659351"/>
    <lineage>
        <taxon>Bacteria</taxon>
        <taxon>Pseudomonadati</taxon>
        <taxon>Pseudomonadota</taxon>
        <taxon>Gammaproteobacteria</taxon>
        <taxon>Vibrionales</taxon>
        <taxon>Vibrionaceae</taxon>
        <taxon>Vibrio</taxon>
    </lineage>
</organism>
<dbReference type="EMBL" id="CAKLDI010000001">
    <property type="protein sequence ID" value="CAH0533498.1"/>
    <property type="molecule type" value="Genomic_DNA"/>
</dbReference>
<dbReference type="PANTHER" id="PTHR40572">
    <property type="entry name" value="PROTEIN BAX"/>
    <property type="match status" value="1"/>
</dbReference>
<comment type="caution">
    <text evidence="2">The sequence shown here is derived from an EMBL/GenBank/DDBJ whole genome shotgun (WGS) entry which is preliminary data.</text>
</comment>
<dbReference type="InterPro" id="IPR053195">
    <property type="entry name" value="Bax-like"/>
</dbReference>
<dbReference type="PANTHER" id="PTHR40572:SF1">
    <property type="entry name" value="PROTEIN BAX"/>
    <property type="match status" value="1"/>
</dbReference>
<keyword evidence="3" id="KW-1185">Reference proteome</keyword>
<proteinExistence type="predicted"/>
<evidence type="ECO:0000259" key="1">
    <source>
        <dbReference type="Pfam" id="PF01832"/>
    </source>
</evidence>
<sequence length="276" mass="30487">MMSRKLVSRILLFVAIISAGLLKWCMDASQVGALKMPQAFSADTPIPDFSAIQVIHDRKYRFFSYLLPAIEAENARIMDNRQVLESLLATLNAGGTISGAISEEVIALAAVYGLELERIDAQTLNELLIRVAPIPTEMVMIQAANESGWGTSRFAREGNNYFGQWCYSAGCGLVPNQRASGSRHEVRLFSSPYESVHSYFMNINTHAAYQALREKRAKLMASQEPVTAQALIATLSAYSERGQAYIDALLSMIRHNQQILDEVLNPSVDKEIGPQA</sequence>
<protein>
    <recommendedName>
        <fullName evidence="1">Mannosyl-glycoprotein endo-beta-N-acetylglucosamidase-like domain-containing protein</fullName>
    </recommendedName>
</protein>
<dbReference type="Gene3D" id="1.10.530.10">
    <property type="match status" value="1"/>
</dbReference>
<gene>
    <name evidence="2" type="ORF">VST7929_01368</name>
</gene>
<feature type="domain" description="Mannosyl-glycoprotein endo-beta-N-acetylglucosamidase-like" evidence="1">
    <location>
        <begin position="134"/>
        <end position="256"/>
    </location>
</feature>
<dbReference type="InterPro" id="IPR002901">
    <property type="entry name" value="MGlyc_endo_b_GlcNAc-like_dom"/>
</dbReference>
<evidence type="ECO:0000313" key="2">
    <source>
        <dbReference type="EMBL" id="CAH0533498.1"/>
    </source>
</evidence>
<dbReference type="Pfam" id="PF01832">
    <property type="entry name" value="Glucosaminidase"/>
    <property type="match status" value="1"/>
</dbReference>
<dbReference type="Proteomes" id="UP000838672">
    <property type="component" value="Unassembled WGS sequence"/>
</dbReference>
<accession>A0ABM8ZT60</accession>
<name>A0ABM8ZT60_9VIBR</name>
<evidence type="ECO:0000313" key="3">
    <source>
        <dbReference type="Proteomes" id="UP000838672"/>
    </source>
</evidence>
<reference evidence="2" key="1">
    <citation type="submission" date="2021-11" db="EMBL/GenBank/DDBJ databases">
        <authorList>
            <person name="Rodrigo-Torres L."/>
            <person name="Arahal R. D."/>
            <person name="Lucena T."/>
        </authorList>
    </citation>
    <scope>NUCLEOTIDE SEQUENCE</scope>
    <source>
        <strain evidence="2">CECT 7929</strain>
    </source>
</reference>